<evidence type="ECO:0000256" key="1">
    <source>
        <dbReference type="ARBA" id="ARBA00006382"/>
    </source>
</evidence>
<comment type="caution">
    <text evidence="11">The sequence shown here is derived from an EMBL/GenBank/DDBJ whole genome shotgun (WGS) entry which is preliminary data.</text>
</comment>
<dbReference type="InterPro" id="IPR014362">
    <property type="entry name" value="Glu_DH"/>
</dbReference>
<feature type="binding site" evidence="7">
    <location>
        <position position="168"/>
    </location>
    <ligand>
        <name>substrate</name>
    </ligand>
</feature>
<keyword evidence="7" id="KW-0520">NAD</keyword>
<dbReference type="PIRSF" id="PIRSF000185">
    <property type="entry name" value="Glu_DH"/>
    <property type="match status" value="1"/>
</dbReference>
<dbReference type="PRINTS" id="PR00082">
    <property type="entry name" value="GLFDHDRGNASE"/>
</dbReference>
<dbReference type="PANTHER" id="PTHR43571">
    <property type="entry name" value="NADP-SPECIFIC GLUTAMATE DEHYDROGENASE 1-RELATED"/>
    <property type="match status" value="1"/>
</dbReference>
<evidence type="ECO:0000256" key="9">
    <source>
        <dbReference type="RuleBase" id="RU004417"/>
    </source>
</evidence>
<dbReference type="FunFam" id="3.40.50.720:FF:000030">
    <property type="entry name" value="Glutamate dehydrogenase"/>
    <property type="match status" value="1"/>
</dbReference>
<dbReference type="EMBL" id="DXIJ01000035">
    <property type="protein sequence ID" value="HIV85524.1"/>
    <property type="molecule type" value="Genomic_DNA"/>
</dbReference>
<dbReference type="InterPro" id="IPR006095">
    <property type="entry name" value="Glu/Leu/Phe/Val/Trp_DH"/>
</dbReference>
<name>A0A9D1PPC7_9FIRM</name>
<dbReference type="Proteomes" id="UP000824162">
    <property type="component" value="Unassembled WGS sequence"/>
</dbReference>
<keyword evidence="4 5" id="KW-0560">Oxidoreductase</keyword>
<evidence type="ECO:0000256" key="3">
    <source>
        <dbReference type="ARBA" id="ARBA00012896"/>
    </source>
</evidence>
<dbReference type="Gene3D" id="3.40.50.720">
    <property type="entry name" value="NAD(P)-binding Rossmann-like Domain"/>
    <property type="match status" value="1"/>
</dbReference>
<dbReference type="FunFam" id="1.10.285.10:FF:000001">
    <property type="entry name" value="Glutamate dehydrogenase"/>
    <property type="match status" value="1"/>
</dbReference>
<dbReference type="Gene3D" id="3.40.50.10860">
    <property type="entry name" value="Leucine Dehydrogenase, chain A, domain 1"/>
    <property type="match status" value="1"/>
</dbReference>
<dbReference type="InterPro" id="IPR006096">
    <property type="entry name" value="Glu/Leu/Phe/Val/Trp_DH_C"/>
</dbReference>
<dbReference type="SUPFAM" id="SSF51735">
    <property type="entry name" value="NAD(P)-binding Rossmann-fold domains"/>
    <property type="match status" value="1"/>
</dbReference>
<evidence type="ECO:0000256" key="6">
    <source>
        <dbReference type="PIRSR" id="PIRSR000185-1"/>
    </source>
</evidence>
<evidence type="ECO:0000256" key="4">
    <source>
        <dbReference type="ARBA" id="ARBA00023002"/>
    </source>
</evidence>
<evidence type="ECO:0000259" key="10">
    <source>
        <dbReference type="SMART" id="SM00839"/>
    </source>
</evidence>
<dbReference type="Pfam" id="PF00208">
    <property type="entry name" value="ELFV_dehydrog"/>
    <property type="match status" value="1"/>
</dbReference>
<feature type="binding site" evidence="7">
    <location>
        <position position="212"/>
    </location>
    <ligand>
        <name>NAD(+)</name>
        <dbReference type="ChEBI" id="CHEBI:57540"/>
    </ligand>
</feature>
<evidence type="ECO:0000313" key="11">
    <source>
        <dbReference type="EMBL" id="HIV85524.1"/>
    </source>
</evidence>
<feature type="binding site" evidence="7">
    <location>
        <position position="380"/>
    </location>
    <ligand>
        <name>substrate</name>
    </ligand>
</feature>
<protein>
    <recommendedName>
        <fullName evidence="3 5">Glutamate dehydrogenase</fullName>
    </recommendedName>
</protein>
<dbReference type="InterPro" id="IPR006097">
    <property type="entry name" value="Glu/Leu/Phe/Val/Trp_DH_dimer"/>
</dbReference>
<evidence type="ECO:0000313" key="12">
    <source>
        <dbReference type="Proteomes" id="UP000824162"/>
    </source>
</evidence>
<dbReference type="InterPro" id="IPR033524">
    <property type="entry name" value="Glu/Leu/Phe/Val_DH_AS"/>
</dbReference>
<gene>
    <name evidence="11" type="primary">gdhA</name>
    <name evidence="11" type="ORF">H9900_01800</name>
</gene>
<dbReference type="FunFam" id="3.40.50.10860:FF:000002">
    <property type="entry name" value="Glutamate dehydrogenase"/>
    <property type="match status" value="1"/>
</dbReference>
<dbReference type="GO" id="GO:0005829">
    <property type="term" value="C:cytosol"/>
    <property type="evidence" value="ECO:0007669"/>
    <property type="project" value="TreeGrafter"/>
</dbReference>
<feature type="binding site" evidence="7">
    <location>
        <position position="243"/>
    </location>
    <ligand>
        <name>NAD(+)</name>
        <dbReference type="ChEBI" id="CHEBI:57540"/>
    </ligand>
</feature>
<feature type="binding site" evidence="7">
    <location>
        <position position="117"/>
    </location>
    <ligand>
        <name>substrate</name>
    </ligand>
</feature>
<feature type="active site" description="Proton donor" evidence="6">
    <location>
        <position position="129"/>
    </location>
</feature>
<evidence type="ECO:0000256" key="7">
    <source>
        <dbReference type="PIRSR" id="PIRSR000185-2"/>
    </source>
</evidence>
<dbReference type="InterPro" id="IPR036291">
    <property type="entry name" value="NAD(P)-bd_dom_sf"/>
</dbReference>
<dbReference type="SUPFAM" id="SSF53223">
    <property type="entry name" value="Aminoacid dehydrogenase-like, N-terminal domain"/>
    <property type="match status" value="1"/>
</dbReference>
<dbReference type="AlphaFoldDB" id="A0A9D1PPC7"/>
<sequence length="448" mass="48499">MAITNSYLQSVFAQVQKRNANEPEFLQAVEEVLESLEPVVEAHPEYEAAGLIERLVEPERVISFRVPWVDDNGKTQVNRGFRVQFNSAIGPYKGGLRFHPSVYQGIIKFLGFEQIFKNSLTGLPIGGGKGGSDFDPKGKSDAEVMRFCQSFMTELSKHIGADTDVPAGDIGVGGREIGFMYGQYKRLRNEFTGVLTGKGLTYGGSLARTEATGYGLCYYTDAMLKANGKSFEGKTVVISGSGNVAIYATQKATELGGKVVALSDSNGYVYDKNGIDLDCVKQLKEVERKRIKEYVTTHPDAEYHEGCKGIWTIPCDIALPCATQNELDEESAKTLVKNGCFAVAEGANMPSTPEAVSVFLSEGVLFGPAKAANAGGVATSALEMSQNSMRYSWTFEEVDAKLKSIMEGIFEKCDEAAAEYGHKGNYVMGANIAGFKKVADAMMAHGIV</sequence>
<feature type="domain" description="Glutamate/phenylalanine/leucine/valine/L-tryptophan dehydrogenase C-terminal" evidence="10">
    <location>
        <begin position="205"/>
        <end position="446"/>
    </location>
</feature>
<dbReference type="Pfam" id="PF02812">
    <property type="entry name" value="ELFV_dehydrog_N"/>
    <property type="match status" value="1"/>
</dbReference>
<dbReference type="SMART" id="SM00839">
    <property type="entry name" value="ELFV_dehydrog"/>
    <property type="match status" value="1"/>
</dbReference>
<dbReference type="Gene3D" id="1.10.285.10">
    <property type="entry name" value="Glutamate Dehydrogenase, chain A, domain 3"/>
    <property type="match status" value="2"/>
</dbReference>
<reference evidence="11" key="1">
    <citation type="journal article" date="2021" name="PeerJ">
        <title>Extensive microbial diversity within the chicken gut microbiome revealed by metagenomics and culture.</title>
        <authorList>
            <person name="Gilroy R."/>
            <person name="Ravi A."/>
            <person name="Getino M."/>
            <person name="Pursley I."/>
            <person name="Horton D.L."/>
            <person name="Alikhan N.F."/>
            <person name="Baker D."/>
            <person name="Gharbi K."/>
            <person name="Hall N."/>
            <person name="Watson M."/>
            <person name="Adriaenssens E.M."/>
            <person name="Foster-Nyarko E."/>
            <person name="Jarju S."/>
            <person name="Secka A."/>
            <person name="Antonio M."/>
            <person name="Oren A."/>
            <person name="Chaudhuri R.R."/>
            <person name="La Ragione R."/>
            <person name="Hildebrand F."/>
            <person name="Pallen M.J."/>
        </authorList>
    </citation>
    <scope>NUCLEOTIDE SEQUENCE</scope>
    <source>
        <strain evidence="11">5790</strain>
    </source>
</reference>
<comment type="similarity">
    <text evidence="1 5 9">Belongs to the Glu/Leu/Phe/Val dehydrogenases family.</text>
</comment>
<accession>A0A9D1PPC7</accession>
<evidence type="ECO:0000256" key="5">
    <source>
        <dbReference type="PIRNR" id="PIRNR000185"/>
    </source>
</evidence>
<feature type="binding site" evidence="7">
    <location>
        <position position="114"/>
    </location>
    <ligand>
        <name>substrate</name>
    </ligand>
</feature>
<organism evidence="11 12">
    <name type="scientific">Candidatus Monoglobus merdigallinarum</name>
    <dbReference type="NCBI Taxonomy" id="2838698"/>
    <lineage>
        <taxon>Bacteria</taxon>
        <taxon>Bacillati</taxon>
        <taxon>Bacillota</taxon>
        <taxon>Clostridia</taxon>
        <taxon>Monoglobales</taxon>
        <taxon>Monoglobaceae</taxon>
        <taxon>Monoglobus</taxon>
    </lineage>
</organism>
<dbReference type="NCBIfam" id="NF006929">
    <property type="entry name" value="PRK09414.1"/>
    <property type="match status" value="1"/>
</dbReference>
<dbReference type="InterPro" id="IPR050724">
    <property type="entry name" value="Glu_Leu_Phe_Val_DH"/>
</dbReference>
<dbReference type="GO" id="GO:0000166">
    <property type="term" value="F:nucleotide binding"/>
    <property type="evidence" value="ECO:0007669"/>
    <property type="project" value="UniProtKB-KW"/>
</dbReference>
<proteinExistence type="inferred from homology"/>
<feature type="site" description="Important for catalysis" evidence="8">
    <location>
        <position position="169"/>
    </location>
</feature>
<dbReference type="GO" id="GO:0006537">
    <property type="term" value="P:glutamate biosynthetic process"/>
    <property type="evidence" value="ECO:0007669"/>
    <property type="project" value="TreeGrafter"/>
</dbReference>
<evidence type="ECO:0000256" key="8">
    <source>
        <dbReference type="PIRSR" id="PIRSR000185-3"/>
    </source>
</evidence>
<dbReference type="PANTHER" id="PTHR43571:SF1">
    <property type="entry name" value="NADP-SPECIFIC GLUTAMATE DEHYDROGENASE 1-RELATED"/>
    <property type="match status" value="1"/>
</dbReference>
<keyword evidence="7" id="KW-0547">Nucleotide-binding</keyword>
<comment type="subunit">
    <text evidence="2">Homohexamer.</text>
</comment>
<dbReference type="GO" id="GO:0004354">
    <property type="term" value="F:glutamate dehydrogenase (NADP+) activity"/>
    <property type="evidence" value="ECO:0007669"/>
    <property type="project" value="TreeGrafter"/>
</dbReference>
<reference evidence="11" key="2">
    <citation type="submission" date="2021-04" db="EMBL/GenBank/DDBJ databases">
        <authorList>
            <person name="Gilroy R."/>
        </authorList>
    </citation>
    <scope>NUCLEOTIDE SEQUENCE</scope>
    <source>
        <strain evidence="11">5790</strain>
    </source>
</reference>
<dbReference type="CDD" id="cd05313">
    <property type="entry name" value="NAD_bind_2_Glu_DH"/>
    <property type="match status" value="1"/>
</dbReference>
<feature type="binding site" evidence="7">
    <location>
        <position position="93"/>
    </location>
    <ligand>
        <name>substrate</name>
    </ligand>
</feature>
<dbReference type="FunFam" id="1.10.285.10:FF:000008">
    <property type="entry name" value="Glutamate dehydrogenase"/>
    <property type="match status" value="1"/>
</dbReference>
<dbReference type="PROSITE" id="PS00074">
    <property type="entry name" value="GLFV_DEHYDROGENASE"/>
    <property type="match status" value="1"/>
</dbReference>
<evidence type="ECO:0000256" key="2">
    <source>
        <dbReference type="ARBA" id="ARBA00011643"/>
    </source>
</evidence>
<dbReference type="InterPro" id="IPR033922">
    <property type="entry name" value="NAD_bind_Glu_DH"/>
</dbReference>
<dbReference type="InterPro" id="IPR046346">
    <property type="entry name" value="Aminoacid_DH-like_N_sf"/>
</dbReference>